<gene>
    <name evidence="4" type="ORF">QCA50_002727</name>
</gene>
<dbReference type="GO" id="GO:0016717">
    <property type="term" value="F:oxidoreductase activity, acting on paired donors, with oxidation of a pair of donors resulting in the reduction of molecular oxygen to two molecules of water"/>
    <property type="evidence" value="ECO:0007669"/>
    <property type="project" value="InterPro"/>
</dbReference>
<feature type="domain" description="Fatty acid desaturase N-terminal" evidence="3">
    <location>
        <begin position="20"/>
        <end position="56"/>
    </location>
</feature>
<dbReference type="EMBL" id="JASBNA010000003">
    <property type="protein sequence ID" value="KAK7693161.1"/>
    <property type="molecule type" value="Genomic_DNA"/>
</dbReference>
<dbReference type="AlphaFoldDB" id="A0AAW0GKI3"/>
<dbReference type="InterPro" id="IPR021863">
    <property type="entry name" value="FAS_N"/>
</dbReference>
<comment type="similarity">
    <text evidence="1">Belongs to the fatty acid desaturase type 1 family.</text>
</comment>
<keyword evidence="2" id="KW-0560">Oxidoreductase</keyword>
<dbReference type="Proteomes" id="UP001385951">
    <property type="component" value="Unassembled WGS sequence"/>
</dbReference>
<evidence type="ECO:0000313" key="4">
    <source>
        <dbReference type="EMBL" id="KAK7693161.1"/>
    </source>
</evidence>
<proteinExistence type="inferred from homology"/>
<organism evidence="4 5">
    <name type="scientific">Cerrena zonata</name>
    <dbReference type="NCBI Taxonomy" id="2478898"/>
    <lineage>
        <taxon>Eukaryota</taxon>
        <taxon>Fungi</taxon>
        <taxon>Dikarya</taxon>
        <taxon>Basidiomycota</taxon>
        <taxon>Agaricomycotina</taxon>
        <taxon>Agaricomycetes</taxon>
        <taxon>Polyporales</taxon>
        <taxon>Cerrenaceae</taxon>
        <taxon>Cerrena</taxon>
    </lineage>
</organism>
<reference evidence="4 5" key="1">
    <citation type="submission" date="2022-09" db="EMBL/GenBank/DDBJ databases">
        <authorList>
            <person name="Palmer J.M."/>
        </authorList>
    </citation>
    <scope>NUCLEOTIDE SEQUENCE [LARGE SCALE GENOMIC DNA]</scope>
    <source>
        <strain evidence="4 5">DSM 7382</strain>
    </source>
</reference>
<protein>
    <recommendedName>
        <fullName evidence="3">Fatty acid desaturase N-terminal domain-containing protein</fullName>
    </recommendedName>
</protein>
<evidence type="ECO:0000313" key="5">
    <source>
        <dbReference type="Proteomes" id="UP001385951"/>
    </source>
</evidence>
<evidence type="ECO:0000259" key="3">
    <source>
        <dbReference type="Pfam" id="PF11960"/>
    </source>
</evidence>
<sequence>MPSSCHSPQKYSEDVLPEFTPMSWSLQDIRNAIPDHLFVRDTARGLSYLARDILMAGALWKVGACIDPYFQSTALEFGCHRRC</sequence>
<dbReference type="Pfam" id="PF11960">
    <property type="entry name" value="DUF3474"/>
    <property type="match status" value="1"/>
</dbReference>
<keyword evidence="5" id="KW-1185">Reference proteome</keyword>
<evidence type="ECO:0000256" key="1">
    <source>
        <dbReference type="ARBA" id="ARBA00009295"/>
    </source>
</evidence>
<evidence type="ECO:0000256" key="2">
    <source>
        <dbReference type="ARBA" id="ARBA00023002"/>
    </source>
</evidence>
<name>A0AAW0GKI3_9APHY</name>
<accession>A0AAW0GKI3</accession>
<comment type="caution">
    <text evidence="4">The sequence shown here is derived from an EMBL/GenBank/DDBJ whole genome shotgun (WGS) entry which is preliminary data.</text>
</comment>